<dbReference type="EMBL" id="JBHGPK010000078">
    <property type="protein sequence ID" value="MFC2255113.1"/>
    <property type="molecule type" value="Genomic_DNA"/>
</dbReference>
<dbReference type="Proteomes" id="UP001595190">
    <property type="component" value="Unassembled WGS sequence"/>
</dbReference>
<organism evidence="3 4">
    <name type="scientific">Labrys neptuniae</name>
    <dbReference type="NCBI Taxonomy" id="376174"/>
    <lineage>
        <taxon>Bacteria</taxon>
        <taxon>Pseudomonadati</taxon>
        <taxon>Pseudomonadota</taxon>
        <taxon>Alphaproteobacteria</taxon>
        <taxon>Hyphomicrobiales</taxon>
        <taxon>Xanthobacteraceae</taxon>
        <taxon>Labrys</taxon>
    </lineage>
</organism>
<proteinExistence type="predicted"/>
<dbReference type="PANTHER" id="PTHR32309:SF13">
    <property type="entry name" value="FERRIC ENTEROBACTIN TRANSPORT PROTEIN FEPE"/>
    <property type="match status" value="1"/>
</dbReference>
<feature type="region of interest" description="Disordered" evidence="1">
    <location>
        <begin position="108"/>
        <end position="128"/>
    </location>
</feature>
<evidence type="ECO:0000313" key="3">
    <source>
        <dbReference type="EMBL" id="MFC2255113.1"/>
    </source>
</evidence>
<sequence length="430" mass="47780">MDLKQHTVGKTIECPLPAEENKELECDRLVLPQCADDTKTLPIKRTNVLGMDAGSQAIKAELSSWSPSYLWSFFVFVVIPSLIGLGYFVTIAADQYQSEARFTVRAMEPETPDKGGEGETGPISTSLIPSSTAQDAYIVANFIRSRAIINALESKLDIREIFQRPEADSVARLTKNASIDDLASYWQRMVDAYVDPVSNIVTVDVTAFRADDAYKLNQAILAESEKLINQLSDRARADAMTGAEKEVQQVVTQLQVSLKALQEFRNKDALIDPDQAGAQIANLLMPLLTERLKLKNEEAVMAAELGADAPSLRVLRNRIASLDEQTAGLRGQLTGNASKTLAASLAKYEELDVTRMIIEQKFARSQAALDRAEARARRQAIYLSLFVPPTRPEFAKYPYRYTYSFMIFLMLLIIWGIGALIHASVEDHRI</sequence>
<dbReference type="RefSeq" id="WP_394315683.1">
    <property type="nucleotide sequence ID" value="NZ_JBHGPK010000078.1"/>
</dbReference>
<feature type="transmembrane region" description="Helical" evidence="2">
    <location>
        <begin position="401"/>
        <end position="425"/>
    </location>
</feature>
<keyword evidence="2" id="KW-1133">Transmembrane helix</keyword>
<accession>A0ABV6ZSG0</accession>
<evidence type="ECO:0000256" key="1">
    <source>
        <dbReference type="SAM" id="MobiDB-lite"/>
    </source>
</evidence>
<evidence type="ECO:0000256" key="2">
    <source>
        <dbReference type="SAM" id="Phobius"/>
    </source>
</evidence>
<reference evidence="3 4" key="1">
    <citation type="submission" date="2024-09" db="EMBL/GenBank/DDBJ databases">
        <title>Description of Labrys sedimenti sp. nov., isolated from a diclofenac-degrading enrichment culture, and genome-based reclassification of Labrys portucalensis as a later heterotypic synonym of Labrys neptuniae.</title>
        <authorList>
            <person name="Tancsics A."/>
            <person name="Csepanyi A."/>
        </authorList>
    </citation>
    <scope>NUCLEOTIDE SEQUENCE [LARGE SCALE GENOMIC DNA]</scope>
    <source>
        <strain evidence="3 4">LMG 23412</strain>
    </source>
</reference>
<keyword evidence="2" id="KW-0472">Membrane</keyword>
<comment type="caution">
    <text evidence="3">The sequence shown here is derived from an EMBL/GenBank/DDBJ whole genome shotgun (WGS) entry which is preliminary data.</text>
</comment>
<feature type="compositionally biased region" description="Basic and acidic residues" evidence="1">
    <location>
        <begin position="108"/>
        <end position="117"/>
    </location>
</feature>
<protein>
    <submittedName>
        <fullName evidence="3">Capsule biosynthesis protein</fullName>
    </submittedName>
</protein>
<evidence type="ECO:0000313" key="4">
    <source>
        <dbReference type="Proteomes" id="UP001595190"/>
    </source>
</evidence>
<dbReference type="PANTHER" id="PTHR32309">
    <property type="entry name" value="TYROSINE-PROTEIN KINASE"/>
    <property type="match status" value="1"/>
</dbReference>
<dbReference type="InterPro" id="IPR050445">
    <property type="entry name" value="Bact_polysacc_biosynth/exp"/>
</dbReference>
<keyword evidence="2" id="KW-0812">Transmembrane</keyword>
<gene>
    <name evidence="3" type="ORF">ACETRX_36655</name>
</gene>
<feature type="transmembrane region" description="Helical" evidence="2">
    <location>
        <begin position="69"/>
        <end position="93"/>
    </location>
</feature>
<name>A0ABV6ZSG0_9HYPH</name>